<feature type="chain" id="PRO_5013223281" evidence="1">
    <location>
        <begin position="22"/>
        <end position="176"/>
    </location>
</feature>
<accession>A0A1M5ZYI1</accession>
<dbReference type="AlphaFoldDB" id="A0A1M5ZYI1"/>
<name>A0A1M5ZYI1_9RHOB</name>
<dbReference type="PROSITE" id="PS00018">
    <property type="entry name" value="EF_HAND_1"/>
    <property type="match status" value="3"/>
</dbReference>
<feature type="domain" description="EF-hand" evidence="2">
    <location>
        <begin position="62"/>
        <end position="97"/>
    </location>
</feature>
<dbReference type="InterPro" id="IPR018247">
    <property type="entry name" value="EF_Hand_1_Ca_BS"/>
</dbReference>
<dbReference type="GO" id="GO:0005509">
    <property type="term" value="F:calcium ion binding"/>
    <property type="evidence" value="ECO:0007669"/>
    <property type="project" value="InterPro"/>
</dbReference>
<dbReference type="EMBL" id="FQYO01000001">
    <property type="protein sequence ID" value="SHI29238.1"/>
    <property type="molecule type" value="Genomic_DNA"/>
</dbReference>
<dbReference type="Proteomes" id="UP000184292">
    <property type="component" value="Unassembled WGS sequence"/>
</dbReference>
<gene>
    <name evidence="3" type="ORF">SAMN05444417_0066</name>
</gene>
<dbReference type="InterPro" id="IPR011992">
    <property type="entry name" value="EF-hand-dom_pair"/>
</dbReference>
<keyword evidence="4" id="KW-1185">Reference proteome</keyword>
<dbReference type="Gene3D" id="1.10.238.10">
    <property type="entry name" value="EF-hand"/>
    <property type="match status" value="2"/>
</dbReference>
<protein>
    <submittedName>
        <fullName evidence="3">EF hand</fullName>
    </submittedName>
</protein>
<dbReference type="SUPFAM" id="SSF47473">
    <property type="entry name" value="EF-hand"/>
    <property type="match status" value="1"/>
</dbReference>
<proteinExistence type="predicted"/>
<sequence>MTTLIRCALCATFAFASPLLAQTTTDWDTDADGSLSRDEWNTGIDQSTAFTDWDADSSGMIESAEYAGGSFDRFDMDGDGTLTTTEWDDGIDRAFGEQGADLDYATWDANSDGTLDRDEFTAGYESQGMFDTMRTDAQFDTTMTGLSQDEFNTSMFDAMDANDDDMLSQDENTWMD</sequence>
<dbReference type="OrthoDB" id="7854363at2"/>
<evidence type="ECO:0000313" key="4">
    <source>
        <dbReference type="Proteomes" id="UP000184292"/>
    </source>
</evidence>
<evidence type="ECO:0000256" key="1">
    <source>
        <dbReference type="SAM" id="SignalP"/>
    </source>
</evidence>
<dbReference type="InterPro" id="IPR002048">
    <property type="entry name" value="EF_hand_dom"/>
</dbReference>
<dbReference type="RefSeq" id="WP_073325535.1">
    <property type="nucleotide sequence ID" value="NZ_FQYO01000001.1"/>
</dbReference>
<evidence type="ECO:0000313" key="3">
    <source>
        <dbReference type="EMBL" id="SHI29238.1"/>
    </source>
</evidence>
<keyword evidence="1" id="KW-0732">Signal</keyword>
<feature type="signal peptide" evidence="1">
    <location>
        <begin position="1"/>
        <end position="21"/>
    </location>
</feature>
<evidence type="ECO:0000259" key="2">
    <source>
        <dbReference type="PROSITE" id="PS50222"/>
    </source>
</evidence>
<reference evidence="3 4" key="1">
    <citation type="submission" date="2016-11" db="EMBL/GenBank/DDBJ databases">
        <authorList>
            <person name="Jaros S."/>
            <person name="Januszkiewicz K."/>
            <person name="Wedrychowicz H."/>
        </authorList>
    </citation>
    <scope>NUCLEOTIDE SEQUENCE [LARGE SCALE GENOMIC DNA]</scope>
    <source>
        <strain evidence="3 4">DSM 100565</strain>
    </source>
</reference>
<organism evidence="3 4">
    <name type="scientific">Wenxinia saemankumensis</name>
    <dbReference type="NCBI Taxonomy" id="1447782"/>
    <lineage>
        <taxon>Bacteria</taxon>
        <taxon>Pseudomonadati</taxon>
        <taxon>Pseudomonadota</taxon>
        <taxon>Alphaproteobacteria</taxon>
        <taxon>Rhodobacterales</taxon>
        <taxon>Roseobacteraceae</taxon>
        <taxon>Wenxinia</taxon>
    </lineage>
</organism>
<dbReference type="Pfam" id="PF13202">
    <property type="entry name" value="EF-hand_5"/>
    <property type="match status" value="3"/>
</dbReference>
<dbReference type="PROSITE" id="PS50222">
    <property type="entry name" value="EF_HAND_2"/>
    <property type="match status" value="1"/>
</dbReference>